<dbReference type="Proteomes" id="UP000672602">
    <property type="component" value="Unassembled WGS sequence"/>
</dbReference>
<dbReference type="AlphaFoldDB" id="A0A8J7SMX9"/>
<gene>
    <name evidence="1" type="ORF">KAJ83_09645</name>
</gene>
<name>A0A8J7SMX9_9PROT</name>
<evidence type="ECO:0000313" key="1">
    <source>
        <dbReference type="EMBL" id="MBP5857271.1"/>
    </source>
</evidence>
<proteinExistence type="predicted"/>
<accession>A0A8J7SMX9</accession>
<reference evidence="1" key="1">
    <citation type="submission" date="2021-04" db="EMBL/GenBank/DDBJ databases">
        <authorList>
            <person name="Zhang D.-C."/>
        </authorList>
    </citation>
    <scope>NUCLEOTIDE SEQUENCE</scope>
    <source>
        <strain evidence="1">CGMCC 1.15697</strain>
    </source>
</reference>
<dbReference type="RefSeq" id="WP_210681861.1">
    <property type="nucleotide sequence ID" value="NZ_JAGMWN010000004.1"/>
</dbReference>
<organism evidence="1 2">
    <name type="scientific">Marivibrio halodurans</name>
    <dbReference type="NCBI Taxonomy" id="2039722"/>
    <lineage>
        <taxon>Bacteria</taxon>
        <taxon>Pseudomonadati</taxon>
        <taxon>Pseudomonadota</taxon>
        <taxon>Alphaproteobacteria</taxon>
        <taxon>Rhodospirillales</taxon>
        <taxon>Rhodospirillaceae</taxon>
        <taxon>Marivibrio</taxon>
    </lineage>
</organism>
<sequence length="92" mass="11181">MIADDGRRRARNLMHLHLMRRLVERGVPLDYADIVALEQRIERMRASFERPGATRYRLRLKYGRSRRIRVVYDIEYRCLLTAWLRPPEQRSV</sequence>
<keyword evidence="2" id="KW-1185">Reference proteome</keyword>
<comment type="caution">
    <text evidence="1">The sequence shown here is derived from an EMBL/GenBank/DDBJ whole genome shotgun (WGS) entry which is preliminary data.</text>
</comment>
<evidence type="ECO:0000313" key="2">
    <source>
        <dbReference type="Proteomes" id="UP000672602"/>
    </source>
</evidence>
<dbReference type="EMBL" id="JAGMWN010000004">
    <property type="protein sequence ID" value="MBP5857271.1"/>
    <property type="molecule type" value="Genomic_DNA"/>
</dbReference>
<protein>
    <submittedName>
        <fullName evidence="1">Uncharacterized protein</fullName>
    </submittedName>
</protein>